<name>A0ABW7J246_9VIBR</name>
<evidence type="ECO:0000313" key="2">
    <source>
        <dbReference type="Proteomes" id="UP001607151"/>
    </source>
</evidence>
<dbReference type="EMBL" id="JBIHSN010000003">
    <property type="protein sequence ID" value="MFH0267204.1"/>
    <property type="molecule type" value="Genomic_DNA"/>
</dbReference>
<gene>
    <name evidence="1" type="ORF">ACGRQ9_17300</name>
</gene>
<accession>A0ABW7J246</accession>
<reference evidence="1 2" key="1">
    <citation type="submission" date="2024-10" db="EMBL/GenBank/DDBJ databases">
        <authorList>
            <person name="Yibar A."/>
            <person name="Saticioglu I.B."/>
            <person name="Duman M."/>
            <person name="Ajmi N."/>
            <person name="Gurler F."/>
            <person name="Ay H."/>
            <person name="Onuk E."/>
            <person name="Guler S."/>
            <person name="Romalde J.L."/>
        </authorList>
    </citation>
    <scope>NUCLEOTIDE SEQUENCE [LARGE SCALE GENOMIC DNA]</scope>
    <source>
        <strain evidence="1 2">14-MA-B</strain>
    </source>
</reference>
<protein>
    <submittedName>
        <fullName evidence="1">Uncharacterized protein</fullName>
    </submittedName>
</protein>
<proteinExistence type="predicted"/>
<evidence type="ECO:0000313" key="1">
    <source>
        <dbReference type="EMBL" id="MFH0267204.1"/>
    </source>
</evidence>
<comment type="caution">
    <text evidence="1">The sequence shown here is derived from an EMBL/GenBank/DDBJ whole genome shotgun (WGS) entry which is preliminary data.</text>
</comment>
<keyword evidence="2" id="KW-1185">Reference proteome</keyword>
<sequence length="89" mass="9890">MMGSNVFLQSLTYQANSTLEKCIVMYFAQSCGSDAVVSISLPKIAKWCVSTEQSVLDVIEDLKCRSVLVAGFHRITDEPVWKLNFKGVL</sequence>
<dbReference type="Proteomes" id="UP001607151">
    <property type="component" value="Unassembled WGS sequence"/>
</dbReference>
<dbReference type="RefSeq" id="WP_394608715.1">
    <property type="nucleotide sequence ID" value="NZ_JBIHSN010000003.1"/>
</dbReference>
<organism evidence="1 2">
    <name type="scientific">Vibrio rumoiensis</name>
    <dbReference type="NCBI Taxonomy" id="76258"/>
    <lineage>
        <taxon>Bacteria</taxon>
        <taxon>Pseudomonadati</taxon>
        <taxon>Pseudomonadota</taxon>
        <taxon>Gammaproteobacteria</taxon>
        <taxon>Vibrionales</taxon>
        <taxon>Vibrionaceae</taxon>
        <taxon>Vibrio</taxon>
    </lineage>
</organism>